<comment type="function">
    <text evidence="1 5">PPIases accelerate the folding of proteins. It catalyzes the cis-trans isomerization of proline imidic peptide bonds in oligopeptides.</text>
</comment>
<dbReference type="GO" id="GO:0006457">
    <property type="term" value="P:protein folding"/>
    <property type="evidence" value="ECO:0007669"/>
    <property type="project" value="InterPro"/>
</dbReference>
<comment type="catalytic activity">
    <reaction evidence="5">
        <text>[protein]-peptidylproline (omega=180) = [protein]-peptidylproline (omega=0)</text>
        <dbReference type="Rhea" id="RHEA:16237"/>
        <dbReference type="Rhea" id="RHEA-COMP:10747"/>
        <dbReference type="Rhea" id="RHEA-COMP:10748"/>
        <dbReference type="ChEBI" id="CHEBI:83833"/>
        <dbReference type="ChEBI" id="CHEBI:83834"/>
        <dbReference type="EC" id="5.2.1.8"/>
    </reaction>
</comment>
<evidence type="ECO:0000256" key="3">
    <source>
        <dbReference type="ARBA" id="ARBA00023110"/>
    </source>
</evidence>
<dbReference type="InterPro" id="IPR020892">
    <property type="entry name" value="Cyclophilin-type_PPIase_CS"/>
</dbReference>
<organism evidence="7 8">
    <name type="scientific">Candidatus Jacksonbacteria bacterium RIFCSPLOWO2_02_FULL_44_20</name>
    <dbReference type="NCBI Taxonomy" id="1798460"/>
    <lineage>
        <taxon>Bacteria</taxon>
        <taxon>Candidatus Jacksoniibacteriota</taxon>
    </lineage>
</organism>
<dbReference type="PIRSF" id="PIRSF001467">
    <property type="entry name" value="Peptidylpro_ismrse"/>
    <property type="match status" value="1"/>
</dbReference>
<dbReference type="PANTHER" id="PTHR45625">
    <property type="entry name" value="PEPTIDYL-PROLYL CIS-TRANS ISOMERASE-RELATED"/>
    <property type="match status" value="1"/>
</dbReference>
<evidence type="ECO:0000256" key="4">
    <source>
        <dbReference type="ARBA" id="ARBA00023235"/>
    </source>
</evidence>
<dbReference type="Proteomes" id="UP000178315">
    <property type="component" value="Unassembled WGS sequence"/>
</dbReference>
<dbReference type="EMBL" id="MHJU01000030">
    <property type="protein sequence ID" value="OGY72528.1"/>
    <property type="molecule type" value="Genomic_DNA"/>
</dbReference>
<dbReference type="AlphaFoldDB" id="A0A1G2A6L9"/>
<dbReference type="InterPro" id="IPR002130">
    <property type="entry name" value="Cyclophilin-type_PPIase_dom"/>
</dbReference>
<comment type="caution">
    <text evidence="7">The sequence shown here is derived from an EMBL/GenBank/DDBJ whole genome shotgun (WGS) entry which is preliminary data.</text>
</comment>
<dbReference type="InterPro" id="IPR029000">
    <property type="entry name" value="Cyclophilin-like_dom_sf"/>
</dbReference>
<comment type="similarity">
    <text evidence="2 5">Belongs to the cyclophilin-type PPIase family.</text>
</comment>
<dbReference type="PRINTS" id="PR00153">
    <property type="entry name" value="CSAPPISMRASE"/>
</dbReference>
<gene>
    <name evidence="7" type="ORF">A3H61_02955</name>
</gene>
<evidence type="ECO:0000256" key="2">
    <source>
        <dbReference type="ARBA" id="ARBA00007365"/>
    </source>
</evidence>
<dbReference type="InterPro" id="IPR044666">
    <property type="entry name" value="Cyclophilin_A-like"/>
</dbReference>
<accession>A0A1G2A6L9</accession>
<keyword evidence="3 5" id="KW-0697">Rotamase</keyword>
<dbReference type="Pfam" id="PF00160">
    <property type="entry name" value="Pro_isomerase"/>
    <property type="match status" value="1"/>
</dbReference>
<keyword evidence="4 5" id="KW-0413">Isomerase</keyword>
<dbReference type="EC" id="5.2.1.8" evidence="5"/>
<proteinExistence type="inferred from homology"/>
<dbReference type="PANTHER" id="PTHR45625:SF4">
    <property type="entry name" value="PEPTIDYLPROLYL ISOMERASE DOMAIN AND WD REPEAT-CONTAINING PROTEIN 1"/>
    <property type="match status" value="1"/>
</dbReference>
<feature type="domain" description="PPIase cyclophilin-type" evidence="6">
    <location>
        <begin position="10"/>
        <end position="157"/>
    </location>
</feature>
<name>A0A1G2A6L9_9BACT</name>
<dbReference type="Gene3D" id="2.40.100.10">
    <property type="entry name" value="Cyclophilin-like"/>
    <property type="match status" value="1"/>
</dbReference>
<evidence type="ECO:0000256" key="5">
    <source>
        <dbReference type="RuleBase" id="RU363019"/>
    </source>
</evidence>
<dbReference type="PROSITE" id="PS50072">
    <property type="entry name" value="CSA_PPIASE_2"/>
    <property type="match status" value="1"/>
</dbReference>
<dbReference type="SUPFAM" id="SSF50891">
    <property type="entry name" value="Cyclophilin-like"/>
    <property type="match status" value="1"/>
</dbReference>
<evidence type="ECO:0000256" key="1">
    <source>
        <dbReference type="ARBA" id="ARBA00002388"/>
    </source>
</evidence>
<evidence type="ECO:0000313" key="8">
    <source>
        <dbReference type="Proteomes" id="UP000178315"/>
    </source>
</evidence>
<dbReference type="GO" id="GO:0003755">
    <property type="term" value="F:peptidyl-prolyl cis-trans isomerase activity"/>
    <property type="evidence" value="ECO:0007669"/>
    <property type="project" value="UniProtKB-UniRule"/>
</dbReference>
<protein>
    <recommendedName>
        <fullName evidence="5">Peptidyl-prolyl cis-trans isomerase</fullName>
        <shortName evidence="5">PPIase</shortName>
        <ecNumber evidence="5">5.2.1.8</ecNumber>
    </recommendedName>
</protein>
<evidence type="ECO:0000313" key="7">
    <source>
        <dbReference type="EMBL" id="OGY72528.1"/>
    </source>
</evidence>
<evidence type="ECO:0000259" key="6">
    <source>
        <dbReference type="PROSITE" id="PS50072"/>
    </source>
</evidence>
<dbReference type="CDD" id="cd00317">
    <property type="entry name" value="cyclophilin"/>
    <property type="match status" value="1"/>
</dbReference>
<dbReference type="PROSITE" id="PS00170">
    <property type="entry name" value="CSA_PPIASE_1"/>
    <property type="match status" value="1"/>
</dbReference>
<reference evidence="7 8" key="1">
    <citation type="journal article" date="2016" name="Nat. Commun.">
        <title>Thousands of microbial genomes shed light on interconnected biogeochemical processes in an aquifer system.</title>
        <authorList>
            <person name="Anantharaman K."/>
            <person name="Brown C.T."/>
            <person name="Hug L.A."/>
            <person name="Sharon I."/>
            <person name="Castelle C.J."/>
            <person name="Probst A.J."/>
            <person name="Thomas B.C."/>
            <person name="Singh A."/>
            <person name="Wilkins M.J."/>
            <person name="Karaoz U."/>
            <person name="Brodie E.L."/>
            <person name="Williams K.H."/>
            <person name="Hubbard S.S."/>
            <person name="Banfield J.F."/>
        </authorList>
    </citation>
    <scope>NUCLEOTIDE SEQUENCE [LARGE SCALE GENOMIC DNA]</scope>
</reference>
<dbReference type="InterPro" id="IPR024936">
    <property type="entry name" value="Cyclophilin-type_PPIase"/>
</dbReference>
<sequence length="158" mass="17168">MSAVLKTTKGDITVELFPDRAPITVANFLKLAGENFYDGVKFHRVIPDFMIQTGDPNSKDDDWSDDGTGGPGYTFADEVSPADQLVKGTVAMANSGPNTNGSQFFIVTAESTPWLNGKHTIFGRVTEGIEVVEAILRVEKDAKDHPLKDVVIEDVVIK</sequence>